<evidence type="ECO:0000313" key="1">
    <source>
        <dbReference type="EMBL" id="CDM31301.1"/>
    </source>
</evidence>
<proteinExistence type="predicted"/>
<dbReference type="Proteomes" id="UP000030686">
    <property type="component" value="Unassembled WGS sequence"/>
</dbReference>
<protein>
    <submittedName>
        <fullName evidence="1">Uncharacterized protein</fullName>
    </submittedName>
</protein>
<dbReference type="OMA" id="WLPNREL"/>
<accession>W6Q5Q6</accession>
<sequence length="220" mass="25527">MPLRLPFGVLNYITHFTELAIKKIEDLAETIEEHNMDGHILPEHLIEDINCLTSHLQTFRPDDNIPIFLGPGMKVQQIISNNLEVAWYLSACLYFHNRINHIFVDDTSIPVDAILMCLLHAEELKALVALEVMHRDPPVTFPAFVGACNSKDCQLWASLWRSLQQYDLPNVTAQWTAVQDIWNLIDETREEGKEDLSWVDVMRRPDGLSLRHFFERRGFY</sequence>
<keyword evidence="2" id="KW-1185">Reference proteome</keyword>
<dbReference type="STRING" id="1365484.W6Q5Q6"/>
<gene>
    <name evidence="1" type="ORF">PROQFM164_S02g001451</name>
</gene>
<dbReference type="InterPro" id="IPR021858">
    <property type="entry name" value="Fun_TF"/>
</dbReference>
<dbReference type="AlphaFoldDB" id="W6Q5Q6"/>
<dbReference type="EMBL" id="HG792016">
    <property type="protein sequence ID" value="CDM31301.1"/>
    <property type="molecule type" value="Genomic_DNA"/>
</dbReference>
<organism evidence="1 2">
    <name type="scientific">Penicillium roqueforti (strain FM164)</name>
    <dbReference type="NCBI Taxonomy" id="1365484"/>
    <lineage>
        <taxon>Eukaryota</taxon>
        <taxon>Fungi</taxon>
        <taxon>Dikarya</taxon>
        <taxon>Ascomycota</taxon>
        <taxon>Pezizomycotina</taxon>
        <taxon>Eurotiomycetes</taxon>
        <taxon>Eurotiomycetidae</taxon>
        <taxon>Eurotiales</taxon>
        <taxon>Aspergillaceae</taxon>
        <taxon>Penicillium</taxon>
    </lineage>
</organism>
<dbReference type="Pfam" id="PF11951">
    <property type="entry name" value="Fungal_trans_2"/>
    <property type="match status" value="1"/>
</dbReference>
<reference evidence="1" key="1">
    <citation type="journal article" date="2014" name="Nat. Commun.">
        <title>Multiple recent horizontal transfers of a large genomic region in cheese making fungi.</title>
        <authorList>
            <person name="Cheeseman K."/>
            <person name="Ropars J."/>
            <person name="Renault P."/>
            <person name="Dupont J."/>
            <person name="Gouzy J."/>
            <person name="Branca A."/>
            <person name="Abraham A.L."/>
            <person name="Ceppi M."/>
            <person name="Conseiller E."/>
            <person name="Debuchy R."/>
            <person name="Malagnac F."/>
            <person name="Goarin A."/>
            <person name="Silar P."/>
            <person name="Lacoste S."/>
            <person name="Sallet E."/>
            <person name="Bensimon A."/>
            <person name="Giraud T."/>
            <person name="Brygoo Y."/>
        </authorList>
    </citation>
    <scope>NUCLEOTIDE SEQUENCE [LARGE SCALE GENOMIC DNA]</scope>
    <source>
        <strain evidence="1">FM164</strain>
    </source>
</reference>
<evidence type="ECO:0000313" key="2">
    <source>
        <dbReference type="Proteomes" id="UP000030686"/>
    </source>
</evidence>
<name>W6Q5Q6_PENRF</name>
<dbReference type="OrthoDB" id="3477330at2759"/>